<dbReference type="OMA" id="ESEGTMI"/>
<dbReference type="Pfam" id="PF13521">
    <property type="entry name" value="AAA_28"/>
    <property type="match status" value="1"/>
</dbReference>
<proteinExistence type="predicted"/>
<dbReference type="Gene3D" id="3.40.50.300">
    <property type="entry name" value="P-loop containing nucleotide triphosphate hydrolases"/>
    <property type="match status" value="1"/>
</dbReference>
<dbReference type="InterPro" id="IPR027417">
    <property type="entry name" value="P-loop_NTPase"/>
</dbReference>
<dbReference type="RefSeq" id="WP_013071947.1">
    <property type="nucleotide sequence ID" value="NZ_CAJXAW010000072.1"/>
</dbReference>
<sequence length="180" mass="20797">MKAQKIVITGGPGTGKSSIIFELEKRGYTCLHEISRQVTLEAQKEGIDQLFLEQPLLFSKKLLEGRDAQFIEAEESEGTMIFIDRGVHDVIAYMDYFNTKYDEPFISTCKNRIYEQVFLLPPWEEIYKSDNERYESFAEAEKISDYLSKTYIAYGYKPIIVPTGTVEERTDFILNNTSEV</sequence>
<evidence type="ECO:0000259" key="1">
    <source>
        <dbReference type="Pfam" id="PF13521"/>
    </source>
</evidence>
<organism evidence="2 3">
    <name type="scientific">Zunongwangia profunda</name>
    <dbReference type="NCBI Taxonomy" id="398743"/>
    <lineage>
        <taxon>Bacteria</taxon>
        <taxon>Pseudomonadati</taxon>
        <taxon>Bacteroidota</taxon>
        <taxon>Flavobacteriia</taxon>
        <taxon>Flavobacteriales</taxon>
        <taxon>Flavobacteriaceae</taxon>
        <taxon>Zunongwangia</taxon>
    </lineage>
</organism>
<comment type="caution">
    <text evidence="2">The sequence shown here is derived from an EMBL/GenBank/DDBJ whole genome shotgun (WGS) entry which is preliminary data.</text>
</comment>
<dbReference type="EMBL" id="DPMF01000077">
    <property type="protein sequence ID" value="HCV80111.1"/>
    <property type="molecule type" value="Genomic_DNA"/>
</dbReference>
<dbReference type="Proteomes" id="UP000264330">
    <property type="component" value="Unassembled WGS sequence"/>
</dbReference>
<name>A0A3D5IWA2_9FLAO</name>
<protein>
    <submittedName>
        <fullName evidence="2">ATPase</fullName>
    </submittedName>
</protein>
<evidence type="ECO:0000313" key="2">
    <source>
        <dbReference type="EMBL" id="HCV80111.1"/>
    </source>
</evidence>
<accession>A0A3D5IWA2</accession>
<dbReference type="InterPro" id="IPR038727">
    <property type="entry name" value="NadR/Ttd14_AAA_dom"/>
</dbReference>
<feature type="domain" description="NadR/Ttd14 AAA" evidence="1">
    <location>
        <begin position="5"/>
        <end position="169"/>
    </location>
</feature>
<evidence type="ECO:0000313" key="3">
    <source>
        <dbReference type="Proteomes" id="UP000264330"/>
    </source>
</evidence>
<dbReference type="AlphaFoldDB" id="A0A3D5IWA2"/>
<reference evidence="2 3" key="1">
    <citation type="journal article" date="2018" name="Nat. Biotechnol.">
        <title>A standardized bacterial taxonomy based on genome phylogeny substantially revises the tree of life.</title>
        <authorList>
            <person name="Parks D.H."/>
            <person name="Chuvochina M."/>
            <person name="Waite D.W."/>
            <person name="Rinke C."/>
            <person name="Skarshewski A."/>
            <person name="Chaumeil P.A."/>
            <person name="Hugenholtz P."/>
        </authorList>
    </citation>
    <scope>NUCLEOTIDE SEQUENCE [LARGE SCALE GENOMIC DNA]</scope>
    <source>
        <strain evidence="2">UBA9359</strain>
    </source>
</reference>
<dbReference type="SUPFAM" id="SSF52540">
    <property type="entry name" value="P-loop containing nucleoside triphosphate hydrolases"/>
    <property type="match status" value="1"/>
</dbReference>
<gene>
    <name evidence="2" type="ORF">DGQ38_03585</name>
</gene>